<sequence length="171" mass="18751">MSFLSRLLGTEPDPKDALRPLWQRTVEIAREPQWYRDCGVPDTVEGRYDMITSVLAVVLIRMEQAPELRAPSVHLTELFVDDMDGQLREQGIGDPALGKYMGKMMSAMGGRLGAFRDALVSDRSSLKAAVSRNLGLSEGTPPAALAQRLEQLHDQLAPIPADAILGAEIPR</sequence>
<dbReference type="Proteomes" id="UP000431922">
    <property type="component" value="Unassembled WGS sequence"/>
</dbReference>
<gene>
    <name evidence="3" type="ORF">GRI65_11120</name>
</gene>
<dbReference type="AlphaFoldDB" id="A0A845B318"/>
<accession>A0A845B318</accession>
<evidence type="ECO:0000313" key="3">
    <source>
        <dbReference type="EMBL" id="MXP45005.1"/>
    </source>
</evidence>
<dbReference type="RefSeq" id="WP_160756650.1">
    <property type="nucleotide sequence ID" value="NZ_WTYL01000003.1"/>
</dbReference>
<dbReference type="OrthoDB" id="7158889at2"/>
<comment type="similarity">
    <text evidence="1">Belongs to the UPF0174 family.</text>
</comment>
<evidence type="ECO:0000313" key="4">
    <source>
        <dbReference type="Proteomes" id="UP000431922"/>
    </source>
</evidence>
<comment type="caution">
    <text evidence="3">The sequence shown here is derived from an EMBL/GenBank/DDBJ whole genome shotgun (WGS) entry which is preliminary data.</text>
</comment>
<reference evidence="3 4" key="1">
    <citation type="submission" date="2019-12" db="EMBL/GenBank/DDBJ databases">
        <title>Genomic-based taxomic classification of the family Erythrobacteraceae.</title>
        <authorList>
            <person name="Xu L."/>
        </authorList>
    </citation>
    <scope>NUCLEOTIDE SEQUENCE [LARGE SCALE GENOMIC DNA]</scope>
    <source>
        <strain evidence="3 4">KCTC 42453</strain>
    </source>
</reference>
<proteinExistence type="inferred from homology"/>
<keyword evidence="4" id="KW-1185">Reference proteome</keyword>
<name>A0A845B318_9SPHN</name>
<protein>
    <recommendedName>
        <fullName evidence="2">Ubiquinol-cytochrome c chaperone domain-containing protein</fullName>
    </recommendedName>
</protein>
<evidence type="ECO:0000259" key="2">
    <source>
        <dbReference type="Pfam" id="PF03981"/>
    </source>
</evidence>
<dbReference type="Pfam" id="PF03981">
    <property type="entry name" value="Ubiq_cyt_C_chap"/>
    <property type="match status" value="1"/>
</dbReference>
<organism evidence="3 4">
    <name type="scientific">Allopontixanthobacter sediminis</name>
    <dbReference type="NCBI Taxonomy" id="1689985"/>
    <lineage>
        <taxon>Bacteria</taxon>
        <taxon>Pseudomonadati</taxon>
        <taxon>Pseudomonadota</taxon>
        <taxon>Alphaproteobacteria</taxon>
        <taxon>Sphingomonadales</taxon>
        <taxon>Erythrobacteraceae</taxon>
        <taxon>Allopontixanthobacter</taxon>
    </lineage>
</organism>
<dbReference type="InterPro" id="IPR021150">
    <property type="entry name" value="Ubiq_cyt_c_chap"/>
</dbReference>
<evidence type="ECO:0000256" key="1">
    <source>
        <dbReference type="ARBA" id="ARBA00006436"/>
    </source>
</evidence>
<feature type="domain" description="Ubiquinol-cytochrome c chaperone" evidence="2">
    <location>
        <begin position="36"/>
        <end position="138"/>
    </location>
</feature>
<dbReference type="EMBL" id="WTYL01000003">
    <property type="protein sequence ID" value="MXP45005.1"/>
    <property type="molecule type" value="Genomic_DNA"/>
</dbReference>